<accession>A0AAU8B7D0</accession>
<feature type="domain" description="DUF5675" evidence="1">
    <location>
        <begin position="7"/>
        <end position="89"/>
    </location>
</feature>
<reference evidence="2" key="1">
    <citation type="submission" date="2024-03" db="EMBL/GenBank/DDBJ databases">
        <title>Diverse circular DNA viruses in blood, oral, and fecal samples of captive lemurs.</title>
        <authorList>
            <person name="Paietta E.N."/>
            <person name="Kraberger S."/>
            <person name="Lund M.C."/>
            <person name="Custer J.M."/>
            <person name="Vargas K.M."/>
            <person name="Ehmke E.E."/>
            <person name="Yoder A.D."/>
            <person name="Varsani A."/>
        </authorList>
    </citation>
    <scope>NUCLEOTIDE SEQUENCE</scope>
    <source>
        <strain evidence="2">Duke_30FF_63</strain>
    </source>
</reference>
<dbReference type="InterPro" id="IPR043732">
    <property type="entry name" value="DUF5675"/>
</dbReference>
<evidence type="ECO:0000259" key="1">
    <source>
        <dbReference type="Pfam" id="PF18925"/>
    </source>
</evidence>
<dbReference type="Pfam" id="PF18925">
    <property type="entry name" value="DUF5675"/>
    <property type="match status" value="1"/>
</dbReference>
<evidence type="ECO:0000313" key="2">
    <source>
        <dbReference type="EMBL" id="XCD08254.1"/>
    </source>
</evidence>
<organism evidence="2">
    <name type="scientific">Dulem virus 42</name>
    <dbReference type="NCBI Taxonomy" id="3145760"/>
    <lineage>
        <taxon>Viruses</taxon>
        <taxon>Duplodnaviria</taxon>
        <taxon>Heunggongvirae</taxon>
        <taxon>Uroviricota</taxon>
        <taxon>Caudoviricetes</taxon>
    </lineage>
</organism>
<protein>
    <recommendedName>
        <fullName evidence="1">DUF5675 domain-containing protein</fullName>
    </recommendedName>
</protein>
<dbReference type="EMBL" id="PP511876">
    <property type="protein sequence ID" value="XCD08254.1"/>
    <property type="molecule type" value="Genomic_DNA"/>
</dbReference>
<name>A0AAU8B7D0_9CAUD</name>
<proteinExistence type="predicted"/>
<sequence length="103" mass="11458">MTTEQIREIKVYGETAIPKGTYTVTLTYSSRFKKIMPLLNNVKGFDGIRIHSGNSAKDTEGCILVGDNKEVGKVLNSRTTYEKLFAKLKTASEKGEKITITIK</sequence>